<dbReference type="Proteomes" id="UP001432322">
    <property type="component" value="Unassembled WGS sequence"/>
</dbReference>
<dbReference type="AlphaFoldDB" id="A0AAV5VNY9"/>
<feature type="compositionally biased region" description="Basic residues" evidence="1">
    <location>
        <begin position="75"/>
        <end position="88"/>
    </location>
</feature>
<gene>
    <name evidence="2" type="ORF">PFISCL1PPCAC_12541</name>
</gene>
<protein>
    <submittedName>
        <fullName evidence="2">Uncharacterized protein</fullName>
    </submittedName>
</protein>
<feature type="non-terminal residue" evidence="2">
    <location>
        <position position="1"/>
    </location>
</feature>
<keyword evidence="3" id="KW-1185">Reference proteome</keyword>
<feature type="compositionally biased region" description="Basic and acidic residues" evidence="1">
    <location>
        <begin position="23"/>
        <end position="36"/>
    </location>
</feature>
<sequence>FYSNRFRRRLRVSRSQGGALIWPEDRANGGIRHEGQRAGQCEGLGPVEDDHRRTEHHARLSRRASERASASGRRLPTRRRRDRSKVRT</sequence>
<feature type="region of interest" description="Disordered" evidence="1">
    <location>
        <begin position="22"/>
        <end position="88"/>
    </location>
</feature>
<organism evidence="2 3">
    <name type="scientific">Pristionchus fissidentatus</name>
    <dbReference type="NCBI Taxonomy" id="1538716"/>
    <lineage>
        <taxon>Eukaryota</taxon>
        <taxon>Metazoa</taxon>
        <taxon>Ecdysozoa</taxon>
        <taxon>Nematoda</taxon>
        <taxon>Chromadorea</taxon>
        <taxon>Rhabditida</taxon>
        <taxon>Rhabditina</taxon>
        <taxon>Diplogasteromorpha</taxon>
        <taxon>Diplogasteroidea</taxon>
        <taxon>Neodiplogasteridae</taxon>
        <taxon>Pristionchus</taxon>
    </lineage>
</organism>
<evidence type="ECO:0000313" key="2">
    <source>
        <dbReference type="EMBL" id="GMT21244.1"/>
    </source>
</evidence>
<comment type="caution">
    <text evidence="2">The sequence shown here is derived from an EMBL/GenBank/DDBJ whole genome shotgun (WGS) entry which is preliminary data.</text>
</comment>
<feature type="non-terminal residue" evidence="2">
    <location>
        <position position="88"/>
    </location>
</feature>
<accession>A0AAV5VNY9</accession>
<name>A0AAV5VNY9_9BILA</name>
<reference evidence="2" key="1">
    <citation type="submission" date="2023-10" db="EMBL/GenBank/DDBJ databases">
        <title>Genome assembly of Pristionchus species.</title>
        <authorList>
            <person name="Yoshida K."/>
            <person name="Sommer R.J."/>
        </authorList>
    </citation>
    <scope>NUCLEOTIDE SEQUENCE</scope>
    <source>
        <strain evidence="2">RS5133</strain>
    </source>
</reference>
<dbReference type="EMBL" id="BTSY01000003">
    <property type="protein sequence ID" value="GMT21244.1"/>
    <property type="molecule type" value="Genomic_DNA"/>
</dbReference>
<evidence type="ECO:0000256" key="1">
    <source>
        <dbReference type="SAM" id="MobiDB-lite"/>
    </source>
</evidence>
<proteinExistence type="predicted"/>
<evidence type="ECO:0000313" key="3">
    <source>
        <dbReference type="Proteomes" id="UP001432322"/>
    </source>
</evidence>